<dbReference type="OrthoDB" id="7659063at2"/>
<name>A0A2R8ARQ1_9RHOB</name>
<dbReference type="AlphaFoldDB" id="A0A2R8ARQ1"/>
<feature type="chain" id="PRO_5015305434" description="Lipoprotein" evidence="1">
    <location>
        <begin position="22"/>
        <end position="92"/>
    </location>
</feature>
<gene>
    <name evidence="2" type="ORF">ALP8811_02474</name>
</gene>
<evidence type="ECO:0000313" key="2">
    <source>
        <dbReference type="EMBL" id="SPF78547.1"/>
    </source>
</evidence>
<proteinExistence type="predicted"/>
<reference evidence="2 3" key="1">
    <citation type="submission" date="2018-03" db="EMBL/GenBank/DDBJ databases">
        <authorList>
            <person name="Keele B.F."/>
        </authorList>
    </citation>
    <scope>NUCLEOTIDE SEQUENCE [LARGE SCALE GENOMIC DNA]</scope>
    <source>
        <strain evidence="2 3">CECT 8811</strain>
    </source>
</reference>
<evidence type="ECO:0000313" key="3">
    <source>
        <dbReference type="Proteomes" id="UP000244911"/>
    </source>
</evidence>
<evidence type="ECO:0008006" key="4">
    <source>
        <dbReference type="Google" id="ProtNLM"/>
    </source>
</evidence>
<dbReference type="RefSeq" id="WP_108857559.1">
    <property type="nucleotide sequence ID" value="NZ_OMOI01000002.1"/>
</dbReference>
<dbReference type="PROSITE" id="PS51257">
    <property type="entry name" value="PROKAR_LIPOPROTEIN"/>
    <property type="match status" value="1"/>
</dbReference>
<feature type="signal peptide" evidence="1">
    <location>
        <begin position="1"/>
        <end position="21"/>
    </location>
</feature>
<organism evidence="2 3">
    <name type="scientific">Aliiroseovarius pelagivivens</name>
    <dbReference type="NCBI Taxonomy" id="1639690"/>
    <lineage>
        <taxon>Bacteria</taxon>
        <taxon>Pseudomonadati</taxon>
        <taxon>Pseudomonadota</taxon>
        <taxon>Alphaproteobacteria</taxon>
        <taxon>Rhodobacterales</taxon>
        <taxon>Paracoccaceae</taxon>
        <taxon>Aliiroseovarius</taxon>
    </lineage>
</organism>
<protein>
    <recommendedName>
        <fullName evidence="4">Lipoprotein</fullName>
    </recommendedName>
</protein>
<accession>A0A2R8ARQ1</accession>
<sequence>MKNLVILAGVAAFGLSGCVTPSGVANMDPNLKTQATLPPEVAATVAPGQDTSDIRIDARDGCLMYRHNGPVETTYIPLRNKKGRAICIKREA</sequence>
<keyword evidence="3" id="KW-1185">Reference proteome</keyword>
<dbReference type="Proteomes" id="UP000244911">
    <property type="component" value="Unassembled WGS sequence"/>
</dbReference>
<dbReference type="EMBL" id="OMOI01000002">
    <property type="protein sequence ID" value="SPF78547.1"/>
    <property type="molecule type" value="Genomic_DNA"/>
</dbReference>
<evidence type="ECO:0000256" key="1">
    <source>
        <dbReference type="SAM" id="SignalP"/>
    </source>
</evidence>
<keyword evidence="1" id="KW-0732">Signal</keyword>